<sequence length="364" mass="39475">MRNIADTIKRLNASRTLKSSPLPRNANTRLQPMAEFGQNPGSLLAWIYIPTNFKPGSPLVVVLHGCTQTAAAYDHGSGWSDLADRYGFALLFPEQQRSNNPNLCFNWFAAADTTRGQGEVHSISQMVVSLTHRYCLDRTNICVTGLSAGGAMAAAMLATYPEMFKAGAIIAGLPFGTASNVPEAFDRMRGHGIQEGRILAEKVRQASNHQGPWPAVSVWHGTADRTVDPINMEAIIGQWWHQHDLKDAPRITSQSQRHQCRTWSDNAGITRVEAHTISGMGHGTPIKPGASGLGTPSVFMLDVGISSTWHIANSWNLIGESEIPPVEVAVTSCPPGARDESTRQVNRPVRGVIEDALRAAGLMK</sequence>
<dbReference type="InterPro" id="IPR050955">
    <property type="entry name" value="Plant_Biomass_Hydrol_Est"/>
</dbReference>
<keyword evidence="1" id="KW-0732">Signal</keyword>
<dbReference type="InterPro" id="IPR029058">
    <property type="entry name" value="AB_hydrolase_fold"/>
</dbReference>
<keyword evidence="2" id="KW-0378">Hydrolase</keyword>
<reference evidence="4" key="1">
    <citation type="submission" date="2017-11" db="EMBL/GenBank/DDBJ databases">
        <authorList>
            <person name="Kuznetsova I."/>
            <person name="Sazanova A."/>
            <person name="Chirak E."/>
            <person name="Safronova V."/>
            <person name="Willems A."/>
        </authorList>
    </citation>
    <scope>NUCLEOTIDE SEQUENCE [LARGE SCALE GENOMIC DNA]</scope>
    <source>
        <strain evidence="4">CCBAU 03422</strain>
    </source>
</reference>
<dbReference type="NCBIfam" id="TIGR01840">
    <property type="entry name" value="esterase_phb"/>
    <property type="match status" value="1"/>
</dbReference>
<protein>
    <recommendedName>
        <fullName evidence="5">Esterase</fullName>
    </recommendedName>
</protein>
<name>A0A2P7B661_9HYPH</name>
<evidence type="ECO:0000313" key="3">
    <source>
        <dbReference type="EMBL" id="PSH61929.1"/>
    </source>
</evidence>
<dbReference type="Proteomes" id="UP000241764">
    <property type="component" value="Unassembled WGS sequence"/>
</dbReference>
<dbReference type="GO" id="GO:0005576">
    <property type="term" value="C:extracellular region"/>
    <property type="evidence" value="ECO:0007669"/>
    <property type="project" value="InterPro"/>
</dbReference>
<gene>
    <name evidence="3" type="ORF">CU103_21685</name>
</gene>
<dbReference type="Pfam" id="PF10503">
    <property type="entry name" value="Esterase_PHB"/>
    <property type="match status" value="1"/>
</dbReference>
<dbReference type="Gene3D" id="3.40.50.1820">
    <property type="entry name" value="alpha/beta hydrolase"/>
    <property type="match status" value="1"/>
</dbReference>
<comment type="caution">
    <text evidence="3">The sequence shown here is derived from an EMBL/GenBank/DDBJ whole genome shotgun (WGS) entry which is preliminary data.</text>
</comment>
<dbReference type="RefSeq" id="WP_106666102.1">
    <property type="nucleotide sequence ID" value="NZ_PGGM01000011.1"/>
</dbReference>
<accession>A0A2P7B661</accession>
<dbReference type="GO" id="GO:0016787">
    <property type="term" value="F:hydrolase activity"/>
    <property type="evidence" value="ECO:0007669"/>
    <property type="project" value="UniProtKB-KW"/>
</dbReference>
<evidence type="ECO:0000313" key="4">
    <source>
        <dbReference type="Proteomes" id="UP000241764"/>
    </source>
</evidence>
<evidence type="ECO:0008006" key="5">
    <source>
        <dbReference type="Google" id="ProtNLM"/>
    </source>
</evidence>
<dbReference type="PANTHER" id="PTHR43037:SF1">
    <property type="entry name" value="BLL1128 PROTEIN"/>
    <property type="match status" value="1"/>
</dbReference>
<evidence type="ECO:0000256" key="2">
    <source>
        <dbReference type="ARBA" id="ARBA00022801"/>
    </source>
</evidence>
<dbReference type="EMBL" id="PGGM01000011">
    <property type="protein sequence ID" value="PSH61929.1"/>
    <property type="molecule type" value="Genomic_DNA"/>
</dbReference>
<dbReference type="AlphaFoldDB" id="A0A2P7B661"/>
<proteinExistence type="predicted"/>
<evidence type="ECO:0000256" key="1">
    <source>
        <dbReference type="ARBA" id="ARBA00022729"/>
    </source>
</evidence>
<dbReference type="SUPFAM" id="SSF53474">
    <property type="entry name" value="alpha/beta-Hydrolases"/>
    <property type="match status" value="1"/>
</dbReference>
<organism evidence="3 4">
    <name type="scientific">Phyllobacterium sophorae</name>
    <dbReference type="NCBI Taxonomy" id="1520277"/>
    <lineage>
        <taxon>Bacteria</taxon>
        <taxon>Pseudomonadati</taxon>
        <taxon>Pseudomonadota</taxon>
        <taxon>Alphaproteobacteria</taxon>
        <taxon>Hyphomicrobiales</taxon>
        <taxon>Phyllobacteriaceae</taxon>
        <taxon>Phyllobacterium</taxon>
    </lineage>
</organism>
<dbReference type="InterPro" id="IPR010126">
    <property type="entry name" value="Esterase_phb"/>
</dbReference>
<dbReference type="OrthoDB" id="9767239at2"/>
<dbReference type="PANTHER" id="PTHR43037">
    <property type="entry name" value="UNNAMED PRODUCT-RELATED"/>
    <property type="match status" value="1"/>
</dbReference>
<keyword evidence="4" id="KW-1185">Reference proteome</keyword>